<dbReference type="Proteomes" id="UP000000539">
    <property type="component" value="Chromosome 3"/>
</dbReference>
<evidence type="ECO:0000313" key="21">
    <source>
        <dbReference type="Ensembl" id="ENSGALP00010011353.1"/>
    </source>
</evidence>
<evidence type="ECO:0000256" key="11">
    <source>
        <dbReference type="ARBA" id="ARBA00022990"/>
    </source>
</evidence>
<evidence type="ECO:0000256" key="9">
    <source>
        <dbReference type="ARBA" id="ARBA00022787"/>
    </source>
</evidence>
<keyword evidence="12" id="KW-0406">Ion transport</keyword>
<keyword evidence="9" id="KW-1000">Mitochondrion outer membrane</keyword>
<dbReference type="GeneTree" id="ENSGT00950000182869"/>
<comment type="catalytic activity">
    <reaction evidence="16">
        <text>chloride(in) = chloride(out)</text>
        <dbReference type="Rhea" id="RHEA:29823"/>
        <dbReference type="ChEBI" id="CHEBI:17996"/>
    </reaction>
</comment>
<dbReference type="GO" id="GO:0008308">
    <property type="term" value="F:voltage-gated monoatomic anion channel activity"/>
    <property type="evidence" value="ECO:0000318"/>
    <property type="project" value="GO_Central"/>
</dbReference>
<dbReference type="GO" id="GO:0046930">
    <property type="term" value="C:pore complex"/>
    <property type="evidence" value="ECO:0007669"/>
    <property type="project" value="UniProtKB-KW"/>
</dbReference>
<keyword evidence="11" id="KW-0007">Acetylation</keyword>
<comment type="catalytic activity">
    <reaction evidence="17">
        <text>K(+)(in) = K(+)(out)</text>
        <dbReference type="Rhea" id="RHEA:29463"/>
        <dbReference type="ChEBI" id="CHEBI:29103"/>
    </reaction>
</comment>
<evidence type="ECO:0000256" key="3">
    <source>
        <dbReference type="ARBA" id="ARBA00022448"/>
    </source>
</evidence>
<evidence type="ECO:0000256" key="12">
    <source>
        <dbReference type="ARBA" id="ARBA00023065"/>
    </source>
</evidence>
<reference evidence="21" key="3">
    <citation type="submission" date="2025-09" db="UniProtKB">
        <authorList>
            <consortium name="Ensembl"/>
        </authorList>
    </citation>
    <scope>IDENTIFICATION</scope>
    <source>
        <strain evidence="21">broiler</strain>
    </source>
</reference>
<evidence type="ECO:0000256" key="7">
    <source>
        <dbReference type="ARBA" id="ARBA00022692"/>
    </source>
</evidence>
<dbReference type="GO" id="GO:0015288">
    <property type="term" value="F:porin activity"/>
    <property type="evidence" value="ECO:0007669"/>
    <property type="project" value="UniProtKB-KW"/>
</dbReference>
<dbReference type="Bgee" id="ENSGALG00000048713">
    <property type="expression patterns" value="Expressed in heart and 2 other cell types or tissues"/>
</dbReference>
<keyword evidence="4" id="KW-1134">Transmembrane beta strand</keyword>
<sequence>MAFDRAKSKLSQNNFALGYKAGDFQLHINVNDGTEFGGSVYQEVNNEGETSVNLAWTAGSNNMCFGIATRLPRATSSPALNNASLIGIGYALALQPGVKLTLSGLTDGKNFSAGGHKVELGFELEA</sequence>
<accession>A0A3Q2UC75</accession>
<evidence type="ECO:0000256" key="6">
    <source>
        <dbReference type="ARBA" id="ARBA00022553"/>
    </source>
</evidence>
<dbReference type="InParanoid" id="A0A3Q2UC75"/>
<evidence type="ECO:0000256" key="13">
    <source>
        <dbReference type="ARBA" id="ARBA00023114"/>
    </source>
</evidence>
<keyword evidence="13" id="KW-0626">Porin</keyword>
<proteinExistence type="inferred from homology"/>
<organism evidence="21 22">
    <name type="scientific">Gallus gallus</name>
    <name type="common">Chicken</name>
    <dbReference type="NCBI Taxonomy" id="9031"/>
    <lineage>
        <taxon>Eukaryota</taxon>
        <taxon>Metazoa</taxon>
        <taxon>Chordata</taxon>
        <taxon>Craniata</taxon>
        <taxon>Vertebrata</taxon>
        <taxon>Euteleostomi</taxon>
        <taxon>Archelosauria</taxon>
        <taxon>Archosauria</taxon>
        <taxon>Dinosauria</taxon>
        <taxon>Saurischia</taxon>
        <taxon>Theropoda</taxon>
        <taxon>Coelurosauria</taxon>
        <taxon>Aves</taxon>
        <taxon>Neognathae</taxon>
        <taxon>Galloanserae</taxon>
        <taxon>Galliformes</taxon>
        <taxon>Phasianidae</taxon>
        <taxon>Phasianinae</taxon>
        <taxon>Gallus</taxon>
    </lineage>
</organism>
<dbReference type="Gene3D" id="2.40.160.10">
    <property type="entry name" value="Porin"/>
    <property type="match status" value="1"/>
</dbReference>
<reference evidence="21" key="2">
    <citation type="submission" date="2025-08" db="UniProtKB">
        <authorList>
            <consortium name="Ensembl"/>
        </authorList>
    </citation>
    <scope>IDENTIFICATION</scope>
    <source>
        <strain evidence="21">broiler</strain>
    </source>
</reference>
<reference evidence="21" key="1">
    <citation type="submission" date="2020-11" db="EMBL/GenBank/DDBJ databases">
        <title>Gallus gallus (Chicken) genome, bGalGal1, GRCg7b, maternal haplotype autosomes + Z &amp; W.</title>
        <authorList>
            <person name="Warren W."/>
            <person name="Formenti G."/>
            <person name="Fedrigo O."/>
            <person name="Haase B."/>
            <person name="Mountcastle J."/>
            <person name="Balacco J."/>
            <person name="Tracey A."/>
            <person name="Schneider V."/>
            <person name="Okimoto R."/>
            <person name="Cheng H."/>
            <person name="Hawken R."/>
            <person name="Howe K."/>
            <person name="Jarvis E.D."/>
        </authorList>
    </citation>
    <scope>NUCLEOTIDE SEQUENCE [LARGE SCALE GENOMIC DNA]</scope>
    <source>
        <strain evidence="21">Broiler</strain>
    </source>
</reference>
<protein>
    <recommendedName>
        <fullName evidence="20">Non-selective voltage-gated ion channel VDAC3</fullName>
    </recommendedName>
</protein>
<keyword evidence="10" id="KW-0832">Ubl conjugation</keyword>
<comment type="subunit">
    <text evidence="18">Interacts with ARMC12 in a TBC1D21-dependent manner. Interacts with MISFA.</text>
</comment>
<evidence type="ECO:0000256" key="20">
    <source>
        <dbReference type="ARBA" id="ARBA00050036"/>
    </source>
</evidence>
<dbReference type="InterPro" id="IPR001925">
    <property type="entry name" value="Porin_Euk"/>
</dbReference>
<dbReference type="FunCoup" id="A0A3Q2UC75">
    <property type="interactions" value="4"/>
</dbReference>
<evidence type="ECO:0000256" key="19">
    <source>
        <dbReference type="ARBA" id="ARBA00049964"/>
    </source>
</evidence>
<dbReference type="VEuPathDB" id="HostDB:geneid_426793"/>
<keyword evidence="3" id="KW-0813">Transport</keyword>
<evidence type="ECO:0000256" key="16">
    <source>
        <dbReference type="ARBA" id="ARBA00024167"/>
    </source>
</evidence>
<evidence type="ECO:0000256" key="2">
    <source>
        <dbReference type="ARBA" id="ARBA00007780"/>
    </source>
</evidence>
<dbReference type="PANTHER" id="PTHR11743">
    <property type="entry name" value="VOLTAGE-DEPENDENT ANION-SELECTIVE CHANNEL"/>
    <property type="match status" value="1"/>
</dbReference>
<dbReference type="InterPro" id="IPR027246">
    <property type="entry name" value="Porin_Euk/Tom40"/>
</dbReference>
<dbReference type="SMR" id="A0A3Q2UC75"/>
<evidence type="ECO:0000256" key="17">
    <source>
        <dbReference type="ARBA" id="ARBA00034430"/>
    </source>
</evidence>
<dbReference type="STRING" id="9031.ENSGALP00000072123"/>
<dbReference type="GO" id="GO:0000166">
    <property type="term" value="F:nucleotide binding"/>
    <property type="evidence" value="ECO:0007669"/>
    <property type="project" value="UniProtKB-KW"/>
</dbReference>
<evidence type="ECO:0000256" key="15">
    <source>
        <dbReference type="ARBA" id="ARBA00023136"/>
    </source>
</evidence>
<dbReference type="Pfam" id="PF01459">
    <property type="entry name" value="Porin_3"/>
    <property type="match status" value="1"/>
</dbReference>
<evidence type="ECO:0000256" key="5">
    <source>
        <dbReference type="ARBA" id="ARBA00022499"/>
    </source>
</evidence>
<comment type="function">
    <text evidence="19">Non-selective voltage-gated ion channel that mediates the transport of anions and cations through the mitochondrion outer membrane and plasma membrane. Forms a high-conducting channel with a stable open state and a voltage-induced closure with a mild preference for anions over cations. Involved in male fertility and sperm mitochondrial sheath formation.</text>
</comment>
<keyword evidence="15" id="KW-0472">Membrane</keyword>
<evidence type="ECO:0000256" key="4">
    <source>
        <dbReference type="ARBA" id="ARBA00022452"/>
    </source>
</evidence>
<dbReference type="AlphaFoldDB" id="A0A3Q2UC75"/>
<evidence type="ECO:0000256" key="8">
    <source>
        <dbReference type="ARBA" id="ARBA00022741"/>
    </source>
</evidence>
<evidence type="ECO:0000256" key="14">
    <source>
        <dbReference type="ARBA" id="ARBA00023128"/>
    </source>
</evidence>
<dbReference type="Ensembl" id="ENSGALT00010019805.1">
    <property type="protein sequence ID" value="ENSGALP00010011353.1"/>
    <property type="gene ID" value="ENSGALG00010008287.1"/>
</dbReference>
<evidence type="ECO:0000313" key="22">
    <source>
        <dbReference type="Proteomes" id="UP000000539"/>
    </source>
</evidence>
<evidence type="ECO:0000256" key="18">
    <source>
        <dbReference type="ARBA" id="ARBA00046980"/>
    </source>
</evidence>
<keyword evidence="6" id="KW-0597">Phosphoprotein</keyword>
<comment type="similarity">
    <text evidence="2">Belongs to the eukaryotic mitochondrial porin family.</text>
</comment>
<dbReference type="InterPro" id="IPR023614">
    <property type="entry name" value="Porin_dom_sf"/>
</dbReference>
<name>A0A3Q2UC75_CHICK</name>
<comment type="subcellular location">
    <subcellularLocation>
        <location evidence="1">Mitochondrion outer membrane</location>
    </subcellularLocation>
</comment>
<keyword evidence="5" id="KW-1017">Isopeptide bond</keyword>
<keyword evidence="7" id="KW-0812">Transmembrane</keyword>
<keyword evidence="14" id="KW-0496">Mitochondrion</keyword>
<keyword evidence="22" id="KW-1185">Reference proteome</keyword>
<evidence type="ECO:0000256" key="1">
    <source>
        <dbReference type="ARBA" id="ARBA00004294"/>
    </source>
</evidence>
<keyword evidence="8" id="KW-0547">Nucleotide-binding</keyword>
<dbReference type="GO" id="GO:0005741">
    <property type="term" value="C:mitochondrial outer membrane"/>
    <property type="evidence" value="ECO:0000318"/>
    <property type="project" value="GO_Central"/>
</dbReference>
<dbReference type="PANTHER" id="PTHR11743:SF28">
    <property type="entry name" value="VOLTAGE-DEPENDENT ANION-SELECTIVE CHANNEL PROTEIN 3"/>
    <property type="match status" value="1"/>
</dbReference>
<evidence type="ECO:0000256" key="10">
    <source>
        <dbReference type="ARBA" id="ARBA00022843"/>
    </source>
</evidence>